<keyword evidence="2" id="KW-0813">Transport</keyword>
<keyword evidence="3" id="KW-0001">2Fe-2S</keyword>
<dbReference type="Proteomes" id="UP001363151">
    <property type="component" value="Unassembled WGS sequence"/>
</dbReference>
<evidence type="ECO:0000256" key="2">
    <source>
        <dbReference type="ARBA" id="ARBA00022448"/>
    </source>
</evidence>
<accession>A0ABR1FMN1</accession>
<sequence>MRRLLRYLAVVLASRRAGAGDDGELAALRAETELAALRAENAQLRDSLNASCYVQRYADLRAVFCDSARDCDLERAKAHWVEHGEGEGRVYGCEPGKLVGGWCAAHAYQRGAKAPRRSHHKASAWPLPGGATITVDTLFSRVDESLLAADDVLYRVDERGETHVEVLAVRERDRRGLAASNEWLSLLKKDYYDDIAKRRQFRPYFAAAAELYASLAAADAAAATPVDSAVVPLVTSFSTGTVHGFTGFWLILMDLVDRRAAGETILIVPCEWHSYWDAPPVVALRLSAFVHRHFVDRGAPVPGNRTVAILKTAAGSTSQGVLCPDRVAAILRKHRAELLDPAALGEIALINALAAATTLVVSRGTTSMKNYVYVGGRCTDIYVYYTADFAGQANNPGARRSTFRNATIHYVAAEDLVSHSHHHHREGPPDVTIKWVFKKSGEAIETPAYFGENLLRLAQRHDIPLEGACEGVTACSTCHCILEDDFFDELEEELEEDEEDMLDQAFGLTPTSRLGCQLKVDERFDGAVIMLPEATRNFYVDGHVPQPH</sequence>
<dbReference type="Gene3D" id="3.10.20.30">
    <property type="match status" value="1"/>
</dbReference>
<dbReference type="InterPro" id="IPR012675">
    <property type="entry name" value="Beta-grasp_dom_sf"/>
</dbReference>
<evidence type="ECO:0000259" key="9">
    <source>
        <dbReference type="PROSITE" id="PS51085"/>
    </source>
</evidence>
<evidence type="ECO:0000256" key="1">
    <source>
        <dbReference type="ARBA" id="ARBA00010914"/>
    </source>
</evidence>
<evidence type="ECO:0000256" key="8">
    <source>
        <dbReference type="ARBA" id="ARBA00034078"/>
    </source>
</evidence>
<keyword evidence="4" id="KW-0479">Metal-binding</keyword>
<dbReference type="PANTHER" id="PTHR23426:SF72">
    <property type="entry name" value="2FE-2S FERREDOXIN-TYPE DOMAIN-CONTAINING PROTEIN"/>
    <property type="match status" value="1"/>
</dbReference>
<dbReference type="InterPro" id="IPR001055">
    <property type="entry name" value="Adrenodoxin-like"/>
</dbReference>
<evidence type="ECO:0000313" key="11">
    <source>
        <dbReference type="Proteomes" id="UP001363151"/>
    </source>
</evidence>
<proteinExistence type="inferred from homology"/>
<evidence type="ECO:0000256" key="7">
    <source>
        <dbReference type="ARBA" id="ARBA00023014"/>
    </source>
</evidence>
<organism evidence="10 11">
    <name type="scientific">Aureococcus anophagefferens</name>
    <name type="common">Harmful bloom alga</name>
    <dbReference type="NCBI Taxonomy" id="44056"/>
    <lineage>
        <taxon>Eukaryota</taxon>
        <taxon>Sar</taxon>
        <taxon>Stramenopiles</taxon>
        <taxon>Ochrophyta</taxon>
        <taxon>Pelagophyceae</taxon>
        <taxon>Pelagomonadales</taxon>
        <taxon>Pelagomonadaceae</taxon>
        <taxon>Aureococcus</taxon>
    </lineage>
</organism>
<dbReference type="CDD" id="cd00207">
    <property type="entry name" value="fer2"/>
    <property type="match status" value="1"/>
</dbReference>
<keyword evidence="7" id="KW-0411">Iron-sulfur</keyword>
<dbReference type="InterPro" id="IPR001041">
    <property type="entry name" value="2Fe-2S_ferredoxin-type"/>
</dbReference>
<evidence type="ECO:0000256" key="5">
    <source>
        <dbReference type="ARBA" id="ARBA00022982"/>
    </source>
</evidence>
<keyword evidence="11" id="KW-1185">Reference proteome</keyword>
<evidence type="ECO:0000256" key="6">
    <source>
        <dbReference type="ARBA" id="ARBA00023004"/>
    </source>
</evidence>
<dbReference type="PANTHER" id="PTHR23426">
    <property type="entry name" value="FERREDOXIN/ADRENODOXIN"/>
    <property type="match status" value="1"/>
</dbReference>
<comment type="similarity">
    <text evidence="1">Belongs to the adrenodoxin/putidaredoxin family.</text>
</comment>
<keyword evidence="5" id="KW-0249">Electron transport</keyword>
<dbReference type="InterPro" id="IPR036010">
    <property type="entry name" value="2Fe-2S_ferredoxin-like_sf"/>
</dbReference>
<gene>
    <name evidence="10" type="primary">FDX1L</name>
    <name evidence="10" type="ORF">SO694_00106010</name>
</gene>
<dbReference type="SUPFAM" id="SSF54292">
    <property type="entry name" value="2Fe-2S ferredoxin-like"/>
    <property type="match status" value="1"/>
</dbReference>
<keyword evidence="6" id="KW-0408">Iron</keyword>
<evidence type="ECO:0000313" key="10">
    <source>
        <dbReference type="EMBL" id="KAK7233642.1"/>
    </source>
</evidence>
<comment type="caution">
    <text evidence="10">The sequence shown here is derived from an EMBL/GenBank/DDBJ whole genome shotgun (WGS) entry which is preliminary data.</text>
</comment>
<dbReference type="PROSITE" id="PS51085">
    <property type="entry name" value="2FE2S_FER_2"/>
    <property type="match status" value="1"/>
</dbReference>
<name>A0ABR1FMN1_AURAN</name>
<evidence type="ECO:0000256" key="3">
    <source>
        <dbReference type="ARBA" id="ARBA00022714"/>
    </source>
</evidence>
<reference evidence="10 11" key="1">
    <citation type="submission" date="2024-03" db="EMBL/GenBank/DDBJ databases">
        <title>Aureococcus anophagefferens CCMP1851 and Kratosvirus quantuckense: Draft genome of a second virus-susceptible host strain in the model system.</title>
        <authorList>
            <person name="Chase E."/>
            <person name="Truchon A.R."/>
            <person name="Schepens W."/>
            <person name="Wilhelm S.W."/>
        </authorList>
    </citation>
    <scope>NUCLEOTIDE SEQUENCE [LARGE SCALE GENOMIC DNA]</scope>
    <source>
        <strain evidence="10 11">CCMP1851</strain>
    </source>
</reference>
<protein>
    <submittedName>
        <fullName evidence="10">2Fe-2S iron-sulfur cluster binding protein</fullName>
    </submittedName>
</protein>
<evidence type="ECO:0000256" key="4">
    <source>
        <dbReference type="ARBA" id="ARBA00022723"/>
    </source>
</evidence>
<feature type="domain" description="2Fe-2S ferredoxin-type" evidence="9">
    <location>
        <begin position="431"/>
        <end position="535"/>
    </location>
</feature>
<dbReference type="EMBL" id="JBBJCI010000357">
    <property type="protein sequence ID" value="KAK7233642.1"/>
    <property type="molecule type" value="Genomic_DNA"/>
</dbReference>
<comment type="cofactor">
    <cofactor evidence="8">
        <name>[2Fe-2S] cluster</name>
        <dbReference type="ChEBI" id="CHEBI:190135"/>
    </cofactor>
</comment>
<dbReference type="Pfam" id="PF00111">
    <property type="entry name" value="Fer2"/>
    <property type="match status" value="1"/>
</dbReference>
<dbReference type="PRINTS" id="PR00355">
    <property type="entry name" value="ADRENODOXIN"/>
</dbReference>